<dbReference type="Pfam" id="PF15633">
    <property type="entry name" value="Tox-ART-HYD1"/>
    <property type="match status" value="1"/>
</dbReference>
<feature type="non-terminal residue" evidence="2">
    <location>
        <position position="1"/>
    </location>
</feature>
<dbReference type="OrthoDB" id="8300557at2759"/>
<evidence type="ECO:0000259" key="1">
    <source>
        <dbReference type="Pfam" id="PF15633"/>
    </source>
</evidence>
<name>A0A8J2JX26_9HEXA</name>
<organism evidence="2 3">
    <name type="scientific">Allacma fusca</name>
    <dbReference type="NCBI Taxonomy" id="39272"/>
    <lineage>
        <taxon>Eukaryota</taxon>
        <taxon>Metazoa</taxon>
        <taxon>Ecdysozoa</taxon>
        <taxon>Arthropoda</taxon>
        <taxon>Hexapoda</taxon>
        <taxon>Collembola</taxon>
        <taxon>Symphypleona</taxon>
        <taxon>Sminthuridae</taxon>
        <taxon>Allacma</taxon>
    </lineage>
</organism>
<proteinExistence type="predicted"/>
<sequence length="116" mass="13252">MQRQSERRGTSNYIFVWAHFHNMVKIYHYTSLQGVNGMSTSGVLHISTSTMGHARFGAGVYFTALPPNTPRYYLVVNNYDGNNGNISSFETYVRTHWKKVDFALEFDSSQLPGIHK</sequence>
<dbReference type="Proteomes" id="UP000708208">
    <property type="component" value="Unassembled WGS sequence"/>
</dbReference>
<protein>
    <recommendedName>
        <fullName evidence="1">Tox-ART-HYD1 domain-containing protein</fullName>
    </recommendedName>
</protein>
<reference evidence="2" key="1">
    <citation type="submission" date="2021-06" db="EMBL/GenBank/DDBJ databases">
        <authorList>
            <person name="Hodson N. C."/>
            <person name="Mongue J. A."/>
            <person name="Jaron S. K."/>
        </authorList>
    </citation>
    <scope>NUCLEOTIDE SEQUENCE</scope>
</reference>
<feature type="domain" description="Tox-ART-HYD1" evidence="1">
    <location>
        <begin position="26"/>
        <end position="111"/>
    </location>
</feature>
<accession>A0A8J2JX26</accession>
<dbReference type="AlphaFoldDB" id="A0A8J2JX26"/>
<gene>
    <name evidence="2" type="ORF">AFUS01_LOCUS17237</name>
</gene>
<evidence type="ECO:0000313" key="3">
    <source>
        <dbReference type="Proteomes" id="UP000708208"/>
    </source>
</evidence>
<dbReference type="InterPro" id="IPR028920">
    <property type="entry name" value="Tox-ART-HYD1_dom"/>
</dbReference>
<keyword evidence="3" id="KW-1185">Reference proteome</keyword>
<dbReference type="EMBL" id="CAJVCH010163895">
    <property type="protein sequence ID" value="CAG7728460.1"/>
    <property type="molecule type" value="Genomic_DNA"/>
</dbReference>
<evidence type="ECO:0000313" key="2">
    <source>
        <dbReference type="EMBL" id="CAG7728460.1"/>
    </source>
</evidence>
<comment type="caution">
    <text evidence="2">The sequence shown here is derived from an EMBL/GenBank/DDBJ whole genome shotgun (WGS) entry which is preliminary data.</text>
</comment>